<evidence type="ECO:0000313" key="3">
    <source>
        <dbReference type="Proteomes" id="UP000265520"/>
    </source>
</evidence>
<feature type="non-terminal residue" evidence="2">
    <location>
        <position position="52"/>
    </location>
</feature>
<reference evidence="2 3" key="1">
    <citation type="journal article" date="2018" name="Front. Plant Sci.">
        <title>Red Clover (Trifolium pratense) and Zigzag Clover (T. medium) - A Picture of Genomic Similarities and Differences.</title>
        <authorList>
            <person name="Dluhosova J."/>
            <person name="Istvanek J."/>
            <person name="Nedelnik J."/>
            <person name="Repkova J."/>
        </authorList>
    </citation>
    <scope>NUCLEOTIDE SEQUENCE [LARGE SCALE GENOMIC DNA]</scope>
    <source>
        <strain evidence="3">cv. 10/8</strain>
        <tissue evidence="2">Leaf</tissue>
    </source>
</reference>
<name>A0A392UC08_9FABA</name>
<dbReference type="Proteomes" id="UP000265520">
    <property type="component" value="Unassembled WGS sequence"/>
</dbReference>
<protein>
    <submittedName>
        <fullName evidence="2">Uncharacterized protein</fullName>
    </submittedName>
</protein>
<evidence type="ECO:0000313" key="2">
    <source>
        <dbReference type="EMBL" id="MCI70224.1"/>
    </source>
</evidence>
<proteinExistence type="predicted"/>
<evidence type="ECO:0000256" key="1">
    <source>
        <dbReference type="SAM" id="MobiDB-lite"/>
    </source>
</evidence>
<organism evidence="2 3">
    <name type="scientific">Trifolium medium</name>
    <dbReference type="NCBI Taxonomy" id="97028"/>
    <lineage>
        <taxon>Eukaryota</taxon>
        <taxon>Viridiplantae</taxon>
        <taxon>Streptophyta</taxon>
        <taxon>Embryophyta</taxon>
        <taxon>Tracheophyta</taxon>
        <taxon>Spermatophyta</taxon>
        <taxon>Magnoliopsida</taxon>
        <taxon>eudicotyledons</taxon>
        <taxon>Gunneridae</taxon>
        <taxon>Pentapetalae</taxon>
        <taxon>rosids</taxon>
        <taxon>fabids</taxon>
        <taxon>Fabales</taxon>
        <taxon>Fabaceae</taxon>
        <taxon>Papilionoideae</taxon>
        <taxon>50 kb inversion clade</taxon>
        <taxon>NPAAA clade</taxon>
        <taxon>Hologalegina</taxon>
        <taxon>IRL clade</taxon>
        <taxon>Trifolieae</taxon>
        <taxon>Trifolium</taxon>
    </lineage>
</organism>
<comment type="caution">
    <text evidence="2">The sequence shown here is derived from an EMBL/GenBank/DDBJ whole genome shotgun (WGS) entry which is preliminary data.</text>
</comment>
<sequence length="52" mass="5931">MDKTGDPRDGREASLFLSTVEDRDDIQIFTGRQLEKRPQSTQEKPVDRAQPA</sequence>
<keyword evidence="3" id="KW-1185">Reference proteome</keyword>
<accession>A0A392UC08</accession>
<dbReference type="EMBL" id="LXQA010771226">
    <property type="protein sequence ID" value="MCI70224.1"/>
    <property type="molecule type" value="Genomic_DNA"/>
</dbReference>
<feature type="region of interest" description="Disordered" evidence="1">
    <location>
        <begin position="29"/>
        <end position="52"/>
    </location>
</feature>
<dbReference type="AlphaFoldDB" id="A0A392UC08"/>